<name>A0ABY4BKS3_9FLAO</name>
<proteinExistence type="predicted"/>
<dbReference type="RefSeq" id="WP_243547605.1">
    <property type="nucleotide sequence ID" value="NZ_CP094532.1"/>
</dbReference>
<evidence type="ECO:0000313" key="2">
    <source>
        <dbReference type="Proteomes" id="UP000831460"/>
    </source>
</evidence>
<dbReference type="Proteomes" id="UP000831460">
    <property type="component" value="Chromosome"/>
</dbReference>
<keyword evidence="2" id="KW-1185">Reference proteome</keyword>
<organism evidence="1 2">
    <name type="scientific">Chryseobacterium suipulveris</name>
    <dbReference type="NCBI Taxonomy" id="2929800"/>
    <lineage>
        <taxon>Bacteria</taxon>
        <taxon>Pseudomonadati</taxon>
        <taxon>Bacteroidota</taxon>
        <taxon>Flavobacteriia</taxon>
        <taxon>Flavobacteriales</taxon>
        <taxon>Weeksellaceae</taxon>
        <taxon>Chryseobacterium group</taxon>
        <taxon>Chryseobacterium</taxon>
    </lineage>
</organism>
<accession>A0ABY4BKS3</accession>
<reference evidence="1 2" key="1">
    <citation type="submission" date="2022-03" db="EMBL/GenBank/DDBJ databases">
        <title>Chryseobacterium sp. isolated from particulate matters in swine house.</title>
        <authorList>
            <person name="Won M."/>
            <person name="Kim S.-J."/>
            <person name="Kwon S.-W."/>
        </authorList>
    </citation>
    <scope>NUCLEOTIDE SEQUENCE [LARGE SCALE GENOMIC DNA]</scope>
    <source>
        <strain evidence="1 2">SC2-2</strain>
    </source>
</reference>
<sequence>MVKYKSLLDPEIRKETERRILALNKECSPKWGQLEVSQMLYHCNKVLMVAIGKIILPKTNPVIYAIGNLTKIEMRIFNNGIPHNMPTFSKLIVKENCNFGESRDQLLKTLGEFCEIAESGKLPKKHELFGTMTTKDWGFMEHKHLDHHLKQFGV</sequence>
<protein>
    <submittedName>
        <fullName evidence="1">DUF1569 domain-containing protein</fullName>
    </submittedName>
</protein>
<evidence type="ECO:0000313" key="1">
    <source>
        <dbReference type="EMBL" id="UOE39792.1"/>
    </source>
</evidence>
<gene>
    <name evidence="1" type="ORF">MTP09_07605</name>
</gene>
<dbReference type="EMBL" id="CP094532">
    <property type="protein sequence ID" value="UOE39792.1"/>
    <property type="molecule type" value="Genomic_DNA"/>
</dbReference>
<dbReference type="InterPro" id="IPR011463">
    <property type="entry name" value="DUF1569"/>
</dbReference>
<dbReference type="Pfam" id="PF07606">
    <property type="entry name" value="DUF1569"/>
    <property type="match status" value="1"/>
</dbReference>